<evidence type="ECO:0000313" key="2">
    <source>
        <dbReference type="Proteomes" id="UP000469421"/>
    </source>
</evidence>
<dbReference type="Proteomes" id="UP000469421">
    <property type="component" value="Unassembled WGS sequence"/>
</dbReference>
<dbReference type="InterPro" id="IPR036701">
    <property type="entry name" value="RraB-like_sf"/>
</dbReference>
<organism evidence="1 2">
    <name type="scientific">Alcanivorax sediminis</name>
    <dbReference type="NCBI Taxonomy" id="2663008"/>
    <lineage>
        <taxon>Bacteria</taxon>
        <taxon>Pseudomonadati</taxon>
        <taxon>Pseudomonadota</taxon>
        <taxon>Gammaproteobacteria</taxon>
        <taxon>Oceanospirillales</taxon>
        <taxon>Alcanivoracaceae</taxon>
        <taxon>Alcanivorax</taxon>
    </lineage>
</organism>
<dbReference type="EMBL" id="WIRE01000001">
    <property type="protein sequence ID" value="MQX52282.1"/>
    <property type="molecule type" value="Genomic_DNA"/>
</dbReference>
<comment type="caution">
    <text evidence="1">The sequence shown here is derived from an EMBL/GenBank/DDBJ whole genome shotgun (WGS) entry which is preliminary data.</text>
</comment>
<evidence type="ECO:0000313" key="1">
    <source>
        <dbReference type="EMBL" id="MQX52282.1"/>
    </source>
</evidence>
<keyword evidence="2" id="KW-1185">Reference proteome</keyword>
<proteinExistence type="predicted"/>
<gene>
    <name evidence="1" type="ORF">GFN93_03415</name>
</gene>
<reference evidence="1 2" key="1">
    <citation type="submission" date="2019-10" db="EMBL/GenBank/DDBJ databases">
        <title>Alcanivorax sp.PA15-N-34 draft genome sequence.</title>
        <authorList>
            <person name="Liao X."/>
            <person name="Shao Z."/>
        </authorList>
    </citation>
    <scope>NUCLEOTIDE SEQUENCE [LARGE SCALE GENOMIC DNA]</scope>
    <source>
        <strain evidence="1 2">PA15-N-34</strain>
    </source>
</reference>
<accession>A0A6N7LQI0</accession>
<dbReference type="AlphaFoldDB" id="A0A6N7LQI0"/>
<sequence length="121" mass="13803">MSDLESQLNDHEKVLYDSHKEMNSIVVSKLVSSGFKIGDEVEAEYYFISDVLESISELHHHLKEKYEYITKASKNSEGTFILQGLRPNLTLTEDFANRWCLNMIVIGGDFGCDFGGWGVRH</sequence>
<dbReference type="Gene3D" id="3.30.70.970">
    <property type="entry name" value="RraB-like"/>
    <property type="match status" value="1"/>
</dbReference>
<name>A0A6N7LQI0_9GAMM</name>
<dbReference type="SUPFAM" id="SSF89946">
    <property type="entry name" value="Hypothetical protein VC0424"/>
    <property type="match status" value="1"/>
</dbReference>
<dbReference type="RefSeq" id="WP_153499005.1">
    <property type="nucleotide sequence ID" value="NZ_WIRE01000001.1"/>
</dbReference>
<protein>
    <submittedName>
        <fullName evidence="1">Uncharacterized protein</fullName>
    </submittedName>
</protein>